<dbReference type="PANTHER" id="PTHR30097:SF4">
    <property type="entry name" value="SLR6042 PROTEIN"/>
    <property type="match status" value="1"/>
</dbReference>
<evidence type="ECO:0000256" key="8">
    <source>
        <dbReference type="SAM" id="SignalP"/>
    </source>
</evidence>
<evidence type="ECO:0000259" key="10">
    <source>
        <dbReference type="Pfam" id="PF25954"/>
    </source>
</evidence>
<keyword evidence="4" id="KW-0105">Cadmium resistance</keyword>
<feature type="domain" description="CusB-like beta-barrel" evidence="10">
    <location>
        <begin position="270"/>
        <end position="346"/>
    </location>
</feature>
<evidence type="ECO:0000256" key="6">
    <source>
        <dbReference type="SAM" id="Coils"/>
    </source>
</evidence>
<dbReference type="eggNOG" id="COG0845">
    <property type="taxonomic scope" value="Bacteria"/>
</dbReference>
<dbReference type="InterPro" id="IPR058792">
    <property type="entry name" value="Beta-barrel_RND_2"/>
</dbReference>
<evidence type="ECO:0000259" key="12">
    <source>
        <dbReference type="Pfam" id="PF25975"/>
    </source>
</evidence>
<dbReference type="Pfam" id="PF25954">
    <property type="entry name" value="Beta-barrel_RND_2"/>
    <property type="match status" value="1"/>
</dbReference>
<dbReference type="GO" id="GO:0060003">
    <property type="term" value="P:copper ion export"/>
    <property type="evidence" value="ECO:0007669"/>
    <property type="project" value="TreeGrafter"/>
</dbReference>
<dbReference type="GO" id="GO:0046914">
    <property type="term" value="F:transition metal ion binding"/>
    <property type="evidence" value="ECO:0007669"/>
    <property type="project" value="TreeGrafter"/>
</dbReference>
<dbReference type="EMBL" id="FMWB01000031">
    <property type="protein sequence ID" value="SCZ48745.1"/>
    <property type="molecule type" value="Genomic_DNA"/>
</dbReference>
<dbReference type="Pfam" id="PF25893">
    <property type="entry name" value="HH_CzcB"/>
    <property type="match status" value="1"/>
</dbReference>
<dbReference type="FunFam" id="2.40.30.170:FF:000010">
    <property type="entry name" value="Efflux RND transporter periplasmic adaptor subunit"/>
    <property type="match status" value="1"/>
</dbReference>
<feature type="domain" description="CzcB-like C-terminal circularly permuted SH3-like" evidence="12">
    <location>
        <begin position="354"/>
        <end position="412"/>
    </location>
</feature>
<dbReference type="InterPro" id="IPR006143">
    <property type="entry name" value="RND_pump_MFP"/>
</dbReference>
<organism evidence="14 15">
    <name type="scientific">Pseudomonas oryzihabitans</name>
    <dbReference type="NCBI Taxonomy" id="47885"/>
    <lineage>
        <taxon>Bacteria</taxon>
        <taxon>Pseudomonadati</taxon>
        <taxon>Pseudomonadota</taxon>
        <taxon>Gammaproteobacteria</taxon>
        <taxon>Pseudomonadales</taxon>
        <taxon>Pseudomonadaceae</taxon>
        <taxon>Pseudomonas</taxon>
    </lineage>
</organism>
<evidence type="ECO:0000256" key="7">
    <source>
        <dbReference type="SAM" id="MobiDB-lite"/>
    </source>
</evidence>
<keyword evidence="2" id="KW-0813">Transport</keyword>
<evidence type="ECO:0000256" key="3">
    <source>
        <dbReference type="ARBA" id="ARBA00022833"/>
    </source>
</evidence>
<evidence type="ECO:0000256" key="2">
    <source>
        <dbReference type="ARBA" id="ARBA00022448"/>
    </source>
</evidence>
<evidence type="ECO:0000313" key="14">
    <source>
        <dbReference type="EMBL" id="SCZ48745.1"/>
    </source>
</evidence>
<dbReference type="GO" id="GO:0016020">
    <property type="term" value="C:membrane"/>
    <property type="evidence" value="ECO:0007669"/>
    <property type="project" value="InterPro"/>
</dbReference>
<evidence type="ECO:0000313" key="15">
    <source>
        <dbReference type="Proteomes" id="UP000183046"/>
    </source>
</evidence>
<feature type="coiled-coil region" evidence="6">
    <location>
        <begin position="154"/>
        <end position="226"/>
    </location>
</feature>
<dbReference type="AlphaFoldDB" id="A0A1G5PGX6"/>
<dbReference type="GO" id="GO:0022857">
    <property type="term" value="F:transmembrane transporter activity"/>
    <property type="evidence" value="ECO:0007669"/>
    <property type="project" value="InterPro"/>
</dbReference>
<feature type="chain" id="PRO_5010470392" evidence="8">
    <location>
        <begin position="31"/>
        <end position="424"/>
    </location>
</feature>
<dbReference type="GO" id="GO:0015679">
    <property type="term" value="P:plasma membrane copper ion transport"/>
    <property type="evidence" value="ECO:0007669"/>
    <property type="project" value="TreeGrafter"/>
</dbReference>
<feature type="domain" description="CzcB-like barrel-sandwich hybrid" evidence="11">
    <location>
        <begin position="124"/>
        <end position="267"/>
    </location>
</feature>
<evidence type="ECO:0000256" key="1">
    <source>
        <dbReference type="ARBA" id="ARBA00009477"/>
    </source>
</evidence>
<reference evidence="15" key="1">
    <citation type="submission" date="2016-10" db="EMBL/GenBank/DDBJ databases">
        <authorList>
            <person name="de Groot N.N."/>
        </authorList>
    </citation>
    <scope>NUCLEOTIDE SEQUENCE [LARGE SCALE GENOMIC DNA]</scope>
    <source>
        <strain evidence="15">DSM 15758</strain>
    </source>
</reference>
<keyword evidence="3" id="KW-0862">Zinc</keyword>
<evidence type="ECO:0000256" key="4">
    <source>
        <dbReference type="ARBA" id="ARBA00043263"/>
    </source>
</evidence>
<dbReference type="InterPro" id="IPR051909">
    <property type="entry name" value="MFP_Cation_Efflux"/>
</dbReference>
<feature type="region of interest" description="Disordered" evidence="7">
    <location>
        <begin position="29"/>
        <end position="84"/>
    </location>
</feature>
<dbReference type="InterPro" id="IPR058649">
    <property type="entry name" value="CzcB_C"/>
</dbReference>
<evidence type="ECO:0000313" key="13">
    <source>
        <dbReference type="EMBL" id="SCZ48578.1"/>
    </source>
</evidence>
<feature type="domain" description="CzcB-like alpha-helical hairpin" evidence="9">
    <location>
        <begin position="163"/>
        <end position="222"/>
    </location>
</feature>
<dbReference type="FunFam" id="2.40.420.20:FF:000006">
    <property type="entry name" value="RND family efflux transporter MFP subunit"/>
    <property type="match status" value="1"/>
</dbReference>
<dbReference type="GO" id="GO:0046686">
    <property type="term" value="P:response to cadmium ion"/>
    <property type="evidence" value="ECO:0007669"/>
    <property type="project" value="UniProtKB-KW"/>
</dbReference>
<comment type="caution">
    <text evidence="14">The sequence shown here is derived from an EMBL/GenBank/DDBJ whole genome shotgun (WGS) entry which is preliminary data.</text>
</comment>
<accession>A0A1G5PGX6</accession>
<dbReference type="Gene3D" id="2.40.30.170">
    <property type="match status" value="1"/>
</dbReference>
<dbReference type="Pfam" id="PF25973">
    <property type="entry name" value="BSH_CzcB"/>
    <property type="match status" value="1"/>
</dbReference>
<dbReference type="SUPFAM" id="SSF111369">
    <property type="entry name" value="HlyD-like secretion proteins"/>
    <property type="match status" value="1"/>
</dbReference>
<feature type="compositionally biased region" description="Basic and acidic residues" evidence="7">
    <location>
        <begin position="58"/>
        <end position="84"/>
    </location>
</feature>
<name>A0A1G5PGX6_9PSED</name>
<dbReference type="InterPro" id="IPR058647">
    <property type="entry name" value="BSH_CzcB-like"/>
</dbReference>
<dbReference type="Gene3D" id="2.40.50.100">
    <property type="match status" value="1"/>
</dbReference>
<dbReference type="InterPro" id="IPR058648">
    <property type="entry name" value="HH_CzcB-like"/>
</dbReference>
<dbReference type="GO" id="GO:0030288">
    <property type="term" value="C:outer membrane-bounded periplasmic space"/>
    <property type="evidence" value="ECO:0007669"/>
    <property type="project" value="TreeGrafter"/>
</dbReference>
<keyword evidence="6" id="KW-0175">Coiled coil</keyword>
<comment type="similarity">
    <text evidence="1">Belongs to the membrane fusion protein (MFP) (TC 8.A.1) family.</text>
</comment>
<proteinExistence type="inferred from homology"/>
<dbReference type="Proteomes" id="UP000183046">
    <property type="component" value="Unassembled WGS sequence"/>
</dbReference>
<keyword evidence="8" id="KW-0732">Signal</keyword>
<protein>
    <submittedName>
        <fullName evidence="14">Membrane fusion protein, cobalt-zinc-cadmium efflux system</fullName>
    </submittedName>
</protein>
<dbReference type="PANTHER" id="PTHR30097">
    <property type="entry name" value="CATION EFFLUX SYSTEM PROTEIN CUSB"/>
    <property type="match status" value="1"/>
</dbReference>
<dbReference type="Gene3D" id="2.40.420.20">
    <property type="match status" value="1"/>
</dbReference>
<evidence type="ECO:0000256" key="5">
    <source>
        <dbReference type="ARBA" id="ARBA00058766"/>
    </source>
</evidence>
<sequence>MTMTSFRPRLLRPLLIAVIGGGLPFSTIQAGTGHDHPEPAAPLTKSADAKAEATQPRPDLDEGKDGHDANEGAHGDGEETHAEGEVELSAEQIRAAGIETQVVTPVSVGASLSLPGEIRFDEDRTAHVVSRTPGVVEEVKANLGDRVRKGQVLAVIASEQLSEVRSELATAQQRLQLARTLYAREQNLWQERISAEQDLLQARQTLQEAEIAVRNARQKAQALGGAASAQGGSRYQLRAPFDGVVVEKHLVLGERVDEASNLFTLTDLSRVWATFAVPARDLDRVTVGRKVEVLAGELDSRTEGTVAHVGNLLGEQTRAATARVTLANPAGAWRPGLFVTVRLDDERQAKVLGVPNGAVHVVEDRTVVFVRTADGFQATPVVTGVRDGERTEIRQGLSAGQVVADRGSFILKSELGKGSAEHSH</sequence>
<feature type="signal peptide" evidence="8">
    <location>
        <begin position="1"/>
        <end position="30"/>
    </location>
</feature>
<comment type="function">
    <text evidence="5">CzcA and CzcB together would act in zinc efflux nearly as effectively as the complete czc efflux system (CzcABC). The CzcB protein is thought to funnel zinc cations to the CzcA transport protein.</text>
</comment>
<evidence type="ECO:0000259" key="11">
    <source>
        <dbReference type="Pfam" id="PF25973"/>
    </source>
</evidence>
<evidence type="ECO:0000259" key="9">
    <source>
        <dbReference type="Pfam" id="PF25893"/>
    </source>
</evidence>
<dbReference type="EMBL" id="FMWB01000028">
    <property type="protein sequence ID" value="SCZ48578.1"/>
    <property type="molecule type" value="Genomic_DNA"/>
</dbReference>
<dbReference type="NCBIfam" id="TIGR01730">
    <property type="entry name" value="RND_mfp"/>
    <property type="match status" value="1"/>
</dbReference>
<reference evidence="14" key="2">
    <citation type="submission" date="2016-10" db="EMBL/GenBank/DDBJ databases">
        <authorList>
            <person name="Varghese N."/>
            <person name="Submissions S."/>
        </authorList>
    </citation>
    <scope>NUCLEOTIDE SEQUENCE</scope>
    <source>
        <strain evidence="14">DSM 15758</strain>
    </source>
</reference>
<gene>
    <name evidence="13" type="ORF">SAMN05216279_1283</name>
    <name evidence="14" type="ORF">SAMN05216279_13125</name>
</gene>
<dbReference type="Pfam" id="PF25975">
    <property type="entry name" value="CzcB_C"/>
    <property type="match status" value="1"/>
</dbReference>